<dbReference type="EMBL" id="BJWL01000002">
    <property type="protein sequence ID" value="GFY81890.1"/>
    <property type="molecule type" value="Genomic_DNA"/>
</dbReference>
<evidence type="ECO:0000313" key="4">
    <source>
        <dbReference type="EMBL" id="GFY81890.1"/>
    </source>
</evidence>
<keyword evidence="5" id="KW-1185">Reference proteome</keyword>
<evidence type="ECO:0000256" key="2">
    <source>
        <dbReference type="ARBA" id="ARBA00023186"/>
    </source>
</evidence>
<comment type="caution">
    <text evidence="4">The sequence shown here is derived from an EMBL/GenBank/DDBJ whole genome shotgun (WGS) entry which is preliminary data.</text>
</comment>
<keyword evidence="4" id="KW-0346">Stress response</keyword>
<organism evidence="4 5">
    <name type="scientific">Actinidia rufa</name>
    <dbReference type="NCBI Taxonomy" id="165716"/>
    <lineage>
        <taxon>Eukaryota</taxon>
        <taxon>Viridiplantae</taxon>
        <taxon>Streptophyta</taxon>
        <taxon>Embryophyta</taxon>
        <taxon>Tracheophyta</taxon>
        <taxon>Spermatophyta</taxon>
        <taxon>Magnoliopsida</taxon>
        <taxon>eudicotyledons</taxon>
        <taxon>Gunneridae</taxon>
        <taxon>Pentapetalae</taxon>
        <taxon>asterids</taxon>
        <taxon>Ericales</taxon>
        <taxon>Actinidiaceae</taxon>
        <taxon>Actinidia</taxon>
    </lineage>
</organism>
<dbReference type="PANTHER" id="PTHR11528">
    <property type="entry name" value="HEAT SHOCK PROTEIN 90 FAMILY MEMBER"/>
    <property type="match status" value="1"/>
</dbReference>
<accession>A0A7J0E647</accession>
<dbReference type="OrthoDB" id="1748478at2759"/>
<name>A0A7J0E647_9ERIC</name>
<proteinExistence type="inferred from homology"/>
<dbReference type="InterPro" id="IPR001404">
    <property type="entry name" value="Hsp90_fam"/>
</dbReference>
<protein>
    <submittedName>
        <fullName evidence="4">Heat shock-like protein</fullName>
    </submittedName>
</protein>
<dbReference type="GO" id="GO:0051082">
    <property type="term" value="F:unfolded protein binding"/>
    <property type="evidence" value="ECO:0007669"/>
    <property type="project" value="InterPro"/>
</dbReference>
<dbReference type="Proteomes" id="UP000585474">
    <property type="component" value="Unassembled WGS sequence"/>
</dbReference>
<comment type="similarity">
    <text evidence="1">Belongs to the heat shock protein 90 family.</text>
</comment>
<feature type="region of interest" description="Disordered" evidence="3">
    <location>
        <begin position="27"/>
        <end position="51"/>
    </location>
</feature>
<dbReference type="Pfam" id="PF00183">
    <property type="entry name" value="HSP90"/>
    <property type="match status" value="2"/>
</dbReference>
<dbReference type="GO" id="GO:0016887">
    <property type="term" value="F:ATP hydrolysis activity"/>
    <property type="evidence" value="ECO:0007669"/>
    <property type="project" value="InterPro"/>
</dbReference>
<keyword evidence="2" id="KW-0143">Chaperone</keyword>
<feature type="compositionally biased region" description="Basic and acidic residues" evidence="3">
    <location>
        <begin position="27"/>
        <end position="40"/>
    </location>
</feature>
<dbReference type="AlphaFoldDB" id="A0A7J0E647"/>
<gene>
    <name evidence="4" type="ORF">Acr_02g0001300</name>
</gene>
<dbReference type="Gene3D" id="3.40.50.11260">
    <property type="match status" value="1"/>
</dbReference>
<sequence>MKVVKKHSDFISYPIYLWTEKTVEKEIDHDNEDDKSRKEEEGDIEEGDEVKERRNALTCSLRRLLRTPGSWSGSRRMATKFSLYMVDAIDAYAVGQLKEYNRKKLVSATKEGLKLDDKSKEKKTYARALRTFLETRSRR</sequence>
<evidence type="ECO:0000256" key="3">
    <source>
        <dbReference type="SAM" id="MobiDB-lite"/>
    </source>
</evidence>
<dbReference type="GO" id="GO:0005524">
    <property type="term" value="F:ATP binding"/>
    <property type="evidence" value="ECO:0007669"/>
    <property type="project" value="InterPro"/>
</dbReference>
<evidence type="ECO:0000313" key="5">
    <source>
        <dbReference type="Proteomes" id="UP000585474"/>
    </source>
</evidence>
<reference evidence="4 5" key="1">
    <citation type="submission" date="2019-07" db="EMBL/GenBank/DDBJ databases">
        <title>De Novo Assembly of kiwifruit Actinidia rufa.</title>
        <authorList>
            <person name="Sugita-Konishi S."/>
            <person name="Sato K."/>
            <person name="Mori E."/>
            <person name="Abe Y."/>
            <person name="Kisaki G."/>
            <person name="Hamano K."/>
            <person name="Suezawa K."/>
            <person name="Otani M."/>
            <person name="Fukuda T."/>
            <person name="Manabe T."/>
            <person name="Gomi K."/>
            <person name="Tabuchi M."/>
            <person name="Akimitsu K."/>
            <person name="Kataoka I."/>
        </authorList>
    </citation>
    <scope>NUCLEOTIDE SEQUENCE [LARGE SCALE GENOMIC DNA]</scope>
    <source>
        <strain evidence="5">cv. Fuchu</strain>
    </source>
</reference>
<dbReference type="GO" id="GO:0140662">
    <property type="term" value="F:ATP-dependent protein folding chaperone"/>
    <property type="evidence" value="ECO:0007669"/>
    <property type="project" value="InterPro"/>
</dbReference>
<evidence type="ECO:0000256" key="1">
    <source>
        <dbReference type="ARBA" id="ARBA00008239"/>
    </source>
</evidence>